<sequence>MTRPHAQPGAVLLAGTALSLTLSIAVAIAVWLAGVALLPPQTMRQGAATAPRSGPVVVTSPTQRDLDGWTATPTPTATPTSGAPSDQARRRCAAGDDDGTGDLTSASTELAETRGDITSVVMATRSGPRLCLLVRDRLLLFRGLSQPDGTARGAARSAVGGGLVDDVHHVALTFIAGRVLPGTTTLTADVPHLPTVVATVAAGWFVAWWPGDVAADRVVLHPEPRAAPVPAPIEHAARSGRQPRTLRPCC</sequence>
<dbReference type="EMBL" id="BAAAJX010000003">
    <property type="protein sequence ID" value="GAA1492612.1"/>
    <property type="molecule type" value="Genomic_DNA"/>
</dbReference>
<reference evidence="4" key="1">
    <citation type="journal article" date="2019" name="Int. J. Syst. Evol. Microbiol.">
        <title>The Global Catalogue of Microorganisms (GCM) 10K type strain sequencing project: providing services to taxonomists for standard genome sequencing and annotation.</title>
        <authorList>
            <consortium name="The Broad Institute Genomics Platform"/>
            <consortium name="The Broad Institute Genome Sequencing Center for Infectious Disease"/>
            <person name="Wu L."/>
            <person name="Ma J."/>
        </authorList>
    </citation>
    <scope>NUCLEOTIDE SEQUENCE [LARGE SCALE GENOMIC DNA]</scope>
    <source>
        <strain evidence="4">JCM 12140</strain>
    </source>
</reference>
<proteinExistence type="predicted"/>
<dbReference type="Proteomes" id="UP001501742">
    <property type="component" value="Unassembled WGS sequence"/>
</dbReference>
<name>A0ABP4K1F1_9MICO</name>
<evidence type="ECO:0000256" key="2">
    <source>
        <dbReference type="SAM" id="Phobius"/>
    </source>
</evidence>
<keyword evidence="2" id="KW-1133">Transmembrane helix</keyword>
<keyword evidence="2" id="KW-0472">Membrane</keyword>
<evidence type="ECO:0000313" key="3">
    <source>
        <dbReference type="EMBL" id="GAA1492612.1"/>
    </source>
</evidence>
<comment type="caution">
    <text evidence="3">The sequence shown here is derived from an EMBL/GenBank/DDBJ whole genome shotgun (WGS) entry which is preliminary data.</text>
</comment>
<feature type="compositionally biased region" description="Low complexity" evidence="1">
    <location>
        <begin position="70"/>
        <end position="80"/>
    </location>
</feature>
<organism evidence="3 4">
    <name type="scientific">Curtobacterium herbarum</name>
    <dbReference type="NCBI Taxonomy" id="150122"/>
    <lineage>
        <taxon>Bacteria</taxon>
        <taxon>Bacillati</taxon>
        <taxon>Actinomycetota</taxon>
        <taxon>Actinomycetes</taxon>
        <taxon>Micrococcales</taxon>
        <taxon>Microbacteriaceae</taxon>
        <taxon>Curtobacterium</taxon>
    </lineage>
</organism>
<keyword evidence="4" id="KW-1185">Reference proteome</keyword>
<feature type="transmembrane region" description="Helical" evidence="2">
    <location>
        <begin position="12"/>
        <end position="38"/>
    </location>
</feature>
<dbReference type="RefSeq" id="WP_204607811.1">
    <property type="nucleotide sequence ID" value="NZ_BAAAJX010000003.1"/>
</dbReference>
<feature type="region of interest" description="Disordered" evidence="1">
    <location>
        <begin position="45"/>
        <end position="106"/>
    </location>
</feature>
<accession>A0ABP4K1F1</accession>
<keyword evidence="2" id="KW-0812">Transmembrane</keyword>
<evidence type="ECO:0000313" key="4">
    <source>
        <dbReference type="Proteomes" id="UP001501742"/>
    </source>
</evidence>
<gene>
    <name evidence="3" type="ORF">GCM10009627_09580</name>
</gene>
<evidence type="ECO:0000256" key="1">
    <source>
        <dbReference type="SAM" id="MobiDB-lite"/>
    </source>
</evidence>
<protein>
    <submittedName>
        <fullName evidence="3">Uncharacterized protein</fullName>
    </submittedName>
</protein>